<evidence type="ECO:0000313" key="3">
    <source>
        <dbReference type="Proteomes" id="UP000018144"/>
    </source>
</evidence>
<sequence>MSTASSSTLSSVTSDFGRAL</sequence>
<gene>
    <name evidence="2" type="ORF">PCON_08281</name>
</gene>
<dbReference type="AlphaFoldDB" id="U4LDJ2"/>
<dbReference type="EMBL" id="HF935427">
    <property type="protein sequence ID" value="CCX30179.1"/>
    <property type="molecule type" value="Genomic_DNA"/>
</dbReference>
<keyword evidence="3" id="KW-1185">Reference proteome</keyword>
<organism evidence="2 3">
    <name type="scientific">Pyronema omphalodes (strain CBS 100304)</name>
    <name type="common">Pyronema confluens</name>
    <dbReference type="NCBI Taxonomy" id="1076935"/>
    <lineage>
        <taxon>Eukaryota</taxon>
        <taxon>Fungi</taxon>
        <taxon>Dikarya</taxon>
        <taxon>Ascomycota</taxon>
        <taxon>Pezizomycotina</taxon>
        <taxon>Pezizomycetes</taxon>
        <taxon>Pezizales</taxon>
        <taxon>Pyronemataceae</taxon>
        <taxon>Pyronema</taxon>
    </lineage>
</organism>
<name>U4LDJ2_PYROM</name>
<reference evidence="2 3" key="1">
    <citation type="journal article" date="2013" name="PLoS Genet.">
        <title>The genome and development-dependent transcriptomes of Pyronema confluens: a window into fungal evolution.</title>
        <authorList>
            <person name="Traeger S."/>
            <person name="Altegoer F."/>
            <person name="Freitag M."/>
            <person name="Gabaldon T."/>
            <person name="Kempken F."/>
            <person name="Kumar A."/>
            <person name="Marcet-Houben M."/>
            <person name="Poggeler S."/>
            <person name="Stajich J.E."/>
            <person name="Nowrousian M."/>
        </authorList>
    </citation>
    <scope>NUCLEOTIDE SEQUENCE [LARGE SCALE GENOMIC DNA]</scope>
    <source>
        <strain evidence="3">CBS 100304</strain>
        <tissue evidence="2">Vegetative mycelium</tissue>
    </source>
</reference>
<feature type="compositionally biased region" description="Low complexity" evidence="1">
    <location>
        <begin position="1"/>
        <end position="14"/>
    </location>
</feature>
<accession>U4LDJ2</accession>
<proteinExistence type="predicted"/>
<evidence type="ECO:0000313" key="2">
    <source>
        <dbReference type="EMBL" id="CCX30179.1"/>
    </source>
</evidence>
<evidence type="ECO:0000256" key="1">
    <source>
        <dbReference type="SAM" id="MobiDB-lite"/>
    </source>
</evidence>
<dbReference type="Proteomes" id="UP000018144">
    <property type="component" value="Unassembled WGS sequence"/>
</dbReference>
<feature type="region of interest" description="Disordered" evidence="1">
    <location>
        <begin position="1"/>
        <end position="20"/>
    </location>
</feature>
<protein>
    <submittedName>
        <fullName evidence="2">Uncharacterized protein</fullName>
    </submittedName>
</protein>